<dbReference type="EMBL" id="WKFB01000306">
    <property type="protein sequence ID" value="KAF6727349.1"/>
    <property type="molecule type" value="Genomic_DNA"/>
</dbReference>
<dbReference type="Proteomes" id="UP000646548">
    <property type="component" value="Unassembled WGS sequence"/>
</dbReference>
<dbReference type="AlphaFoldDB" id="A0A834FAU7"/>
<comment type="caution">
    <text evidence="2">The sequence shown here is derived from an EMBL/GenBank/DDBJ whole genome shotgun (WGS) entry which is preliminary data.</text>
</comment>
<evidence type="ECO:0000313" key="3">
    <source>
        <dbReference type="Proteomes" id="UP000646548"/>
    </source>
</evidence>
<evidence type="ECO:0000313" key="2">
    <source>
        <dbReference type="EMBL" id="KAF6727349.1"/>
    </source>
</evidence>
<proteinExistence type="predicted"/>
<sequence>MTDTDLAKYIPKVGDRVSTVAFRRRNALSESVSSRKESILSRLRQRLRGTEEPVKKRCAKLDGNVNAKRQMRRIEIGWMDFDETAQRYKQLSELSGRTAGVWRRRGSRRHRIDRGGNVGASGRVYLHPVTLAVPDDSRHVWEREQAAAIGSSETRDSPLVVGTRASSR</sequence>
<reference evidence="2" key="1">
    <citation type="journal article" name="BMC Genomics">
        <title>Long-read sequencing and de novo genome assembly of marine medaka (Oryzias melastigma).</title>
        <authorList>
            <person name="Liang P."/>
            <person name="Saqib H.S.A."/>
            <person name="Ni X."/>
            <person name="Shen Y."/>
        </authorList>
    </citation>
    <scope>NUCLEOTIDE SEQUENCE</scope>
    <source>
        <strain evidence="2">Bigg-433</strain>
    </source>
</reference>
<name>A0A834FAU7_ORYME</name>
<organism evidence="2 3">
    <name type="scientific">Oryzias melastigma</name>
    <name type="common">Marine medaka</name>
    <dbReference type="NCBI Taxonomy" id="30732"/>
    <lineage>
        <taxon>Eukaryota</taxon>
        <taxon>Metazoa</taxon>
        <taxon>Chordata</taxon>
        <taxon>Craniata</taxon>
        <taxon>Vertebrata</taxon>
        <taxon>Euteleostomi</taxon>
        <taxon>Actinopterygii</taxon>
        <taxon>Neopterygii</taxon>
        <taxon>Teleostei</taxon>
        <taxon>Neoteleostei</taxon>
        <taxon>Acanthomorphata</taxon>
        <taxon>Ovalentaria</taxon>
        <taxon>Atherinomorphae</taxon>
        <taxon>Beloniformes</taxon>
        <taxon>Adrianichthyidae</taxon>
        <taxon>Oryziinae</taxon>
        <taxon>Oryzias</taxon>
    </lineage>
</organism>
<protein>
    <submittedName>
        <fullName evidence="2">Uncharacterized protein</fullName>
    </submittedName>
</protein>
<gene>
    <name evidence="2" type="ORF">FQA47_005262</name>
</gene>
<evidence type="ECO:0000256" key="1">
    <source>
        <dbReference type="SAM" id="MobiDB-lite"/>
    </source>
</evidence>
<feature type="region of interest" description="Disordered" evidence="1">
    <location>
        <begin position="146"/>
        <end position="168"/>
    </location>
</feature>
<accession>A0A834FAU7</accession>